<dbReference type="InterPro" id="IPR018506">
    <property type="entry name" value="Cyt_B5_heme-BS"/>
</dbReference>
<dbReference type="PANTHER" id="PTHR19359:SF95">
    <property type="entry name" value="CYTOCHROME B5 TYPE B"/>
    <property type="match status" value="1"/>
</dbReference>
<name>A0A9Q0N5E2_9DIPT</name>
<dbReference type="EMBL" id="WJQU01000002">
    <property type="protein sequence ID" value="KAJ6643221.1"/>
    <property type="molecule type" value="Genomic_DNA"/>
</dbReference>
<evidence type="ECO:0000256" key="4">
    <source>
        <dbReference type="ARBA" id="ARBA00038168"/>
    </source>
</evidence>
<dbReference type="GO" id="GO:0016020">
    <property type="term" value="C:membrane"/>
    <property type="evidence" value="ECO:0007669"/>
    <property type="project" value="TreeGrafter"/>
</dbReference>
<sequence>MPEKTEIQLFKLSDVAVNDGKDGKPCWIIVKDSVYNVTNYLDDHPGGGELITEFAGRDATKGFEDFGHSGDAKKLLKQLKIGEIVEEDRKSKRNNGKANQNVYANAANKKKSFKFFFCV</sequence>
<dbReference type="InterPro" id="IPR036400">
    <property type="entry name" value="Cyt_B5-like_heme/steroid_sf"/>
</dbReference>
<evidence type="ECO:0000256" key="3">
    <source>
        <dbReference type="ARBA" id="ARBA00023004"/>
    </source>
</evidence>
<organism evidence="7 8">
    <name type="scientific">Pseudolycoriella hygida</name>
    <dbReference type="NCBI Taxonomy" id="35572"/>
    <lineage>
        <taxon>Eukaryota</taxon>
        <taxon>Metazoa</taxon>
        <taxon>Ecdysozoa</taxon>
        <taxon>Arthropoda</taxon>
        <taxon>Hexapoda</taxon>
        <taxon>Insecta</taxon>
        <taxon>Pterygota</taxon>
        <taxon>Neoptera</taxon>
        <taxon>Endopterygota</taxon>
        <taxon>Diptera</taxon>
        <taxon>Nematocera</taxon>
        <taxon>Sciaroidea</taxon>
        <taxon>Sciaridae</taxon>
        <taxon>Pseudolycoriella</taxon>
    </lineage>
</organism>
<evidence type="ECO:0000259" key="6">
    <source>
        <dbReference type="PROSITE" id="PS50255"/>
    </source>
</evidence>
<keyword evidence="1 5" id="KW-0349">Heme</keyword>
<accession>A0A9Q0N5E2</accession>
<evidence type="ECO:0000313" key="8">
    <source>
        <dbReference type="Proteomes" id="UP001151699"/>
    </source>
</evidence>
<dbReference type="AlphaFoldDB" id="A0A9Q0N5E2"/>
<dbReference type="InterPro" id="IPR001199">
    <property type="entry name" value="Cyt_B5-like_heme/steroid-bd"/>
</dbReference>
<keyword evidence="3 5" id="KW-0408">Iron</keyword>
<dbReference type="PRINTS" id="PR00363">
    <property type="entry name" value="CYTOCHROMEB5"/>
</dbReference>
<dbReference type="SMART" id="SM01117">
    <property type="entry name" value="Cyt-b5"/>
    <property type="match status" value="1"/>
</dbReference>
<dbReference type="SUPFAM" id="SSF55856">
    <property type="entry name" value="Cytochrome b5-like heme/steroid binding domain"/>
    <property type="match status" value="1"/>
</dbReference>
<dbReference type="PROSITE" id="PS50255">
    <property type="entry name" value="CYTOCHROME_B5_2"/>
    <property type="match status" value="1"/>
</dbReference>
<comment type="similarity">
    <text evidence="4 5">Belongs to the cytochrome b5 family.</text>
</comment>
<evidence type="ECO:0000313" key="7">
    <source>
        <dbReference type="EMBL" id="KAJ6643221.1"/>
    </source>
</evidence>
<dbReference type="PROSITE" id="PS00191">
    <property type="entry name" value="CYTOCHROME_B5_1"/>
    <property type="match status" value="1"/>
</dbReference>
<dbReference type="Pfam" id="PF00173">
    <property type="entry name" value="Cyt-b5"/>
    <property type="match status" value="1"/>
</dbReference>
<dbReference type="GO" id="GO:0046872">
    <property type="term" value="F:metal ion binding"/>
    <property type="evidence" value="ECO:0007669"/>
    <property type="project" value="UniProtKB-UniRule"/>
</dbReference>
<protein>
    <submittedName>
        <fullName evidence="7">Cytochrome b5</fullName>
    </submittedName>
</protein>
<keyword evidence="2 5" id="KW-0479">Metal-binding</keyword>
<dbReference type="Gene3D" id="3.10.120.10">
    <property type="entry name" value="Cytochrome b5-like heme/steroid binding domain"/>
    <property type="match status" value="1"/>
</dbReference>
<dbReference type="PANTHER" id="PTHR19359">
    <property type="entry name" value="CYTOCHROME B5"/>
    <property type="match status" value="1"/>
</dbReference>
<proteinExistence type="inferred from homology"/>
<feature type="domain" description="Cytochrome b5 heme-binding" evidence="6">
    <location>
        <begin position="7"/>
        <end position="85"/>
    </location>
</feature>
<dbReference type="InterPro" id="IPR050668">
    <property type="entry name" value="Cytochrome_b5"/>
</dbReference>
<reference evidence="7" key="1">
    <citation type="submission" date="2022-07" db="EMBL/GenBank/DDBJ databases">
        <authorList>
            <person name="Trinca V."/>
            <person name="Uliana J.V.C."/>
            <person name="Torres T.T."/>
            <person name="Ward R.J."/>
            <person name="Monesi N."/>
        </authorList>
    </citation>
    <scope>NUCLEOTIDE SEQUENCE</scope>
    <source>
        <strain evidence="7">HSMRA1968</strain>
        <tissue evidence="7">Whole embryos</tissue>
    </source>
</reference>
<evidence type="ECO:0000256" key="5">
    <source>
        <dbReference type="RuleBase" id="RU362121"/>
    </source>
</evidence>
<dbReference type="Proteomes" id="UP001151699">
    <property type="component" value="Chromosome B"/>
</dbReference>
<dbReference type="OrthoDB" id="260091at2759"/>
<dbReference type="GO" id="GO:0020037">
    <property type="term" value="F:heme binding"/>
    <property type="evidence" value="ECO:0007669"/>
    <property type="project" value="UniProtKB-UniRule"/>
</dbReference>
<evidence type="ECO:0000256" key="2">
    <source>
        <dbReference type="ARBA" id="ARBA00022723"/>
    </source>
</evidence>
<comment type="caution">
    <text evidence="7">The sequence shown here is derived from an EMBL/GenBank/DDBJ whole genome shotgun (WGS) entry which is preliminary data.</text>
</comment>
<keyword evidence="8" id="KW-1185">Reference proteome</keyword>
<gene>
    <name evidence="7" type="primary">Cyt-b5_2</name>
    <name evidence="7" type="ORF">Bhyg_08179</name>
</gene>
<evidence type="ECO:0000256" key="1">
    <source>
        <dbReference type="ARBA" id="ARBA00022617"/>
    </source>
</evidence>